<accession>A0A4S9WLT4</accession>
<gene>
    <name evidence="2" type="ORF">D6C85_08102</name>
</gene>
<evidence type="ECO:0000259" key="1">
    <source>
        <dbReference type="SMART" id="SM00225"/>
    </source>
</evidence>
<organism evidence="2 3">
    <name type="scientific">Aureobasidium pullulans</name>
    <name type="common">Black yeast</name>
    <name type="synonym">Pullularia pullulans</name>
    <dbReference type="NCBI Taxonomy" id="5580"/>
    <lineage>
        <taxon>Eukaryota</taxon>
        <taxon>Fungi</taxon>
        <taxon>Dikarya</taxon>
        <taxon>Ascomycota</taxon>
        <taxon>Pezizomycotina</taxon>
        <taxon>Dothideomycetes</taxon>
        <taxon>Dothideomycetidae</taxon>
        <taxon>Dothideales</taxon>
        <taxon>Saccotheciaceae</taxon>
        <taxon>Aureobasidium</taxon>
    </lineage>
</organism>
<protein>
    <recommendedName>
        <fullName evidence="1">BTB domain-containing protein</fullName>
    </recommendedName>
</protein>
<evidence type="ECO:0000313" key="2">
    <source>
        <dbReference type="EMBL" id="THZ66473.1"/>
    </source>
</evidence>
<sequence>MTHVTITVDEEERRFVIRATHLAWKHLTRSRKRNFFDDEKLSDVIIKFADKQIFAHKVILEANKKIIELHDDTDPEAMMYMLKYLYDMAYPRDLELGISTMIHLEIYILGDKYDIKSLRDEAAAHIMYLLQEQYYAGEFSNASIFTIQKLLGPDPVCLADQSLKIQTKNQVFGYTSVLLSDEMFRTLLAKGEMFDTQHALDYLEALNKICLEHIE</sequence>
<dbReference type="EMBL" id="QZBS01000359">
    <property type="protein sequence ID" value="THZ66473.1"/>
    <property type="molecule type" value="Genomic_DNA"/>
</dbReference>
<dbReference type="SMART" id="SM00225">
    <property type="entry name" value="BTB"/>
    <property type="match status" value="1"/>
</dbReference>
<dbReference type="Proteomes" id="UP000309734">
    <property type="component" value="Unassembled WGS sequence"/>
</dbReference>
<dbReference type="Gene3D" id="3.30.710.10">
    <property type="entry name" value="Potassium Channel Kv1.1, Chain A"/>
    <property type="match status" value="1"/>
</dbReference>
<proteinExistence type="predicted"/>
<feature type="domain" description="BTB" evidence="1">
    <location>
        <begin position="42"/>
        <end position="130"/>
    </location>
</feature>
<name>A0A4S9WLT4_AURPU</name>
<dbReference type="SUPFAM" id="SSF54695">
    <property type="entry name" value="POZ domain"/>
    <property type="match status" value="1"/>
</dbReference>
<dbReference type="AlphaFoldDB" id="A0A4S9WLT4"/>
<dbReference type="InterPro" id="IPR000210">
    <property type="entry name" value="BTB/POZ_dom"/>
</dbReference>
<dbReference type="InterPro" id="IPR011333">
    <property type="entry name" value="SKP1/BTB/POZ_sf"/>
</dbReference>
<reference evidence="2 3" key="1">
    <citation type="submission" date="2018-10" db="EMBL/GenBank/DDBJ databases">
        <title>Fifty Aureobasidium pullulans genomes reveal a recombining polyextremotolerant generalist.</title>
        <authorList>
            <person name="Gostincar C."/>
            <person name="Turk M."/>
            <person name="Zajc J."/>
            <person name="Gunde-Cimerman N."/>
        </authorList>
    </citation>
    <scope>NUCLEOTIDE SEQUENCE [LARGE SCALE GENOMIC DNA]</scope>
    <source>
        <strain evidence="2 3">EXF-3519</strain>
    </source>
</reference>
<evidence type="ECO:0000313" key="3">
    <source>
        <dbReference type="Proteomes" id="UP000309734"/>
    </source>
</evidence>
<comment type="caution">
    <text evidence="2">The sequence shown here is derived from an EMBL/GenBank/DDBJ whole genome shotgun (WGS) entry which is preliminary data.</text>
</comment>